<dbReference type="FunFam" id="3.40.50.720:FF:000157">
    <property type="entry name" value="Quinoid dihydropteridine reductase"/>
    <property type="match status" value="1"/>
</dbReference>
<comment type="function">
    <text evidence="6">Catalyzes the conversion of quinonoid dihydrobiopterin into tetrahydrobiopterin.</text>
</comment>
<comment type="subunit">
    <text evidence="2">Homodimer.</text>
</comment>
<dbReference type="OrthoDB" id="1204at2759"/>
<comment type="similarity">
    <text evidence="1">Belongs to the short-chain dehydrogenases/reductases (SDR) family.</text>
</comment>
<comment type="catalytic activity">
    <reaction evidence="12">
        <text>5,6,7,8-tetrahydropteridine + NAD(+) = 6,7-dihydropteridine + NADH + H(+)</text>
        <dbReference type="Rhea" id="RHEA:17869"/>
        <dbReference type="ChEBI" id="CHEBI:15378"/>
        <dbReference type="ChEBI" id="CHEBI:28889"/>
        <dbReference type="ChEBI" id="CHEBI:30156"/>
        <dbReference type="ChEBI" id="CHEBI:57540"/>
        <dbReference type="ChEBI" id="CHEBI:57945"/>
        <dbReference type="EC" id="1.5.1.34"/>
    </reaction>
    <physiologicalReaction direction="right-to-left" evidence="12">
        <dbReference type="Rhea" id="RHEA:17871"/>
    </physiologicalReaction>
</comment>
<dbReference type="GO" id="GO:0070402">
    <property type="term" value="F:NADPH binding"/>
    <property type="evidence" value="ECO:0007669"/>
    <property type="project" value="TreeGrafter"/>
</dbReference>
<name>A0A7R9LFL8_9ACAR</name>
<keyword evidence="4" id="KW-0560">Oxidoreductase</keyword>
<proteinExistence type="inferred from homology"/>
<evidence type="ECO:0000256" key="6">
    <source>
        <dbReference type="ARBA" id="ARBA00037099"/>
    </source>
</evidence>
<evidence type="ECO:0000256" key="8">
    <source>
        <dbReference type="ARBA" id="ARBA00039520"/>
    </source>
</evidence>
<organism evidence="13">
    <name type="scientific">Oppiella nova</name>
    <dbReference type="NCBI Taxonomy" id="334625"/>
    <lineage>
        <taxon>Eukaryota</taxon>
        <taxon>Metazoa</taxon>
        <taxon>Ecdysozoa</taxon>
        <taxon>Arthropoda</taxon>
        <taxon>Chelicerata</taxon>
        <taxon>Arachnida</taxon>
        <taxon>Acari</taxon>
        <taxon>Acariformes</taxon>
        <taxon>Sarcoptiformes</taxon>
        <taxon>Oribatida</taxon>
        <taxon>Brachypylina</taxon>
        <taxon>Oppioidea</taxon>
        <taxon>Oppiidae</taxon>
        <taxon>Oppiella</taxon>
    </lineage>
</organism>
<keyword evidence="3" id="KW-0521">NADP</keyword>
<gene>
    <name evidence="13" type="ORF">ONB1V03_LOCUS2754</name>
</gene>
<dbReference type="GO" id="GO:0070404">
    <property type="term" value="F:NADH binding"/>
    <property type="evidence" value="ECO:0007669"/>
    <property type="project" value="TreeGrafter"/>
</dbReference>
<reference evidence="13" key="1">
    <citation type="submission" date="2020-11" db="EMBL/GenBank/DDBJ databases">
        <authorList>
            <person name="Tran Van P."/>
        </authorList>
    </citation>
    <scope>NUCLEOTIDE SEQUENCE</scope>
</reference>
<dbReference type="PANTHER" id="PTHR15104">
    <property type="entry name" value="DIHYDROPTERIDINE REDUCTASE"/>
    <property type="match status" value="1"/>
</dbReference>
<evidence type="ECO:0000313" key="13">
    <source>
        <dbReference type="EMBL" id="CAD7640800.1"/>
    </source>
</evidence>
<evidence type="ECO:0000313" key="14">
    <source>
        <dbReference type="Proteomes" id="UP000728032"/>
    </source>
</evidence>
<dbReference type="PANTHER" id="PTHR15104:SF0">
    <property type="entry name" value="DIHYDROPTERIDINE REDUCTASE"/>
    <property type="match status" value="1"/>
</dbReference>
<dbReference type="EMBL" id="CAJPVJ010000691">
    <property type="protein sequence ID" value="CAG2163170.1"/>
    <property type="molecule type" value="Genomic_DNA"/>
</dbReference>
<keyword evidence="5" id="KW-0783">Tetrahydrobiopterin biosynthesis</keyword>
<accession>A0A7R9LFL8</accession>
<dbReference type="GO" id="GO:0006729">
    <property type="term" value="P:tetrahydrobiopterin biosynthetic process"/>
    <property type="evidence" value="ECO:0007669"/>
    <property type="project" value="UniProtKB-KW"/>
</dbReference>
<dbReference type="AlphaFoldDB" id="A0A7R9LFL8"/>
<evidence type="ECO:0000256" key="7">
    <source>
        <dbReference type="ARBA" id="ARBA00039153"/>
    </source>
</evidence>
<evidence type="ECO:0000256" key="1">
    <source>
        <dbReference type="ARBA" id="ARBA00006484"/>
    </source>
</evidence>
<comment type="catalytic activity">
    <reaction evidence="11">
        <text>5,6,7,8-tetrahydropteridine + NADP(+) = 6,7-dihydropteridine + NADPH + H(+)</text>
        <dbReference type="Rhea" id="RHEA:17865"/>
        <dbReference type="ChEBI" id="CHEBI:15378"/>
        <dbReference type="ChEBI" id="CHEBI:28889"/>
        <dbReference type="ChEBI" id="CHEBI:30156"/>
        <dbReference type="ChEBI" id="CHEBI:57783"/>
        <dbReference type="ChEBI" id="CHEBI:58349"/>
        <dbReference type="EC" id="1.5.1.34"/>
    </reaction>
    <physiologicalReaction direction="right-to-left" evidence="11">
        <dbReference type="Rhea" id="RHEA:17867"/>
    </physiologicalReaction>
</comment>
<evidence type="ECO:0000256" key="4">
    <source>
        <dbReference type="ARBA" id="ARBA00023002"/>
    </source>
</evidence>
<protein>
    <recommendedName>
        <fullName evidence="8">Dihydropteridine reductase</fullName>
        <ecNumber evidence="7">1.5.1.34</ecNumber>
    </recommendedName>
    <alternativeName>
        <fullName evidence="10">HDHPR</fullName>
    </alternativeName>
    <alternativeName>
        <fullName evidence="9">Quinoid dihydropteridine reductase</fullName>
    </alternativeName>
</protein>
<keyword evidence="14" id="KW-1185">Reference proteome</keyword>
<dbReference type="InterPro" id="IPR002347">
    <property type="entry name" value="SDR_fam"/>
</dbReference>
<sequence length="214" mass="22773">MQQWVTSVDLVANSEANENVVIKNTNEWTTQEKEVVDGVTDVLDGNKVDAVVCVAGGWAGGSSSSEDFVKNTDLMIKQSLWSSVISAKLASNFLSEGGLLALTGAKAALDATPGMIGYGLAKASVHHLVKSLSDKKGGLPKSSTVLAILPVTFDTPMNRKFMPGGDTSKWTPLEFAAELMWKWADNSDNRPKTGTLVALVTNDGQTELVVDSEK</sequence>
<dbReference type="GO" id="GO:0004155">
    <property type="term" value="F:6,7-dihydropteridine reductase activity"/>
    <property type="evidence" value="ECO:0007669"/>
    <property type="project" value="UniProtKB-EC"/>
</dbReference>
<evidence type="ECO:0000256" key="9">
    <source>
        <dbReference type="ARBA" id="ARBA00041348"/>
    </source>
</evidence>
<dbReference type="GO" id="GO:0006559">
    <property type="term" value="P:L-phenylalanine catabolic process"/>
    <property type="evidence" value="ECO:0007669"/>
    <property type="project" value="TreeGrafter"/>
</dbReference>
<dbReference type="Gene3D" id="3.40.50.720">
    <property type="entry name" value="NAD(P)-binding Rossmann-like Domain"/>
    <property type="match status" value="1"/>
</dbReference>
<dbReference type="Pfam" id="PF13561">
    <property type="entry name" value="adh_short_C2"/>
    <property type="match status" value="1"/>
</dbReference>
<evidence type="ECO:0000256" key="10">
    <source>
        <dbReference type="ARBA" id="ARBA00042518"/>
    </source>
</evidence>
<evidence type="ECO:0000256" key="2">
    <source>
        <dbReference type="ARBA" id="ARBA00011738"/>
    </source>
</evidence>
<dbReference type="GO" id="GO:0005737">
    <property type="term" value="C:cytoplasm"/>
    <property type="evidence" value="ECO:0007669"/>
    <property type="project" value="TreeGrafter"/>
</dbReference>
<dbReference type="EMBL" id="OC915516">
    <property type="protein sequence ID" value="CAD7640800.1"/>
    <property type="molecule type" value="Genomic_DNA"/>
</dbReference>
<dbReference type="Proteomes" id="UP000728032">
    <property type="component" value="Unassembled WGS sequence"/>
</dbReference>
<dbReference type="SUPFAM" id="SSF51735">
    <property type="entry name" value="NAD(P)-binding Rossmann-fold domains"/>
    <property type="match status" value="1"/>
</dbReference>
<dbReference type="InterPro" id="IPR036291">
    <property type="entry name" value="NAD(P)-bd_dom_sf"/>
</dbReference>
<dbReference type="CDD" id="cd05334">
    <property type="entry name" value="DHPR_SDR_c_like"/>
    <property type="match status" value="1"/>
</dbReference>
<evidence type="ECO:0000256" key="3">
    <source>
        <dbReference type="ARBA" id="ARBA00022857"/>
    </source>
</evidence>
<evidence type="ECO:0000256" key="12">
    <source>
        <dbReference type="ARBA" id="ARBA00047536"/>
    </source>
</evidence>
<evidence type="ECO:0000256" key="5">
    <source>
        <dbReference type="ARBA" id="ARBA00023007"/>
    </source>
</evidence>
<dbReference type="EC" id="1.5.1.34" evidence="7"/>
<evidence type="ECO:0000256" key="11">
    <source>
        <dbReference type="ARBA" id="ARBA00047429"/>
    </source>
</evidence>